<dbReference type="Gene3D" id="3.40.50.1110">
    <property type="entry name" value="SGNH hydrolase"/>
    <property type="match status" value="1"/>
</dbReference>
<dbReference type="SUPFAM" id="SSF52266">
    <property type="entry name" value="SGNH hydrolase"/>
    <property type="match status" value="1"/>
</dbReference>
<dbReference type="AlphaFoldDB" id="A0A1A8XU11"/>
<dbReference type="PANTHER" id="PTHR45648:SF22">
    <property type="entry name" value="GDSL LIPASE_ACYLHYDROLASE FAMILY PROTEIN (AFU_ORTHOLOGUE AFUA_4G14700)"/>
    <property type="match status" value="1"/>
</dbReference>
<dbReference type="CDD" id="cd01846">
    <property type="entry name" value="fatty_acyltransferase_like"/>
    <property type="match status" value="1"/>
</dbReference>
<dbReference type="InterPro" id="IPR001087">
    <property type="entry name" value="GDSL"/>
</dbReference>
<evidence type="ECO:0000313" key="4">
    <source>
        <dbReference type="EMBL" id="SBT07413.1"/>
    </source>
</evidence>
<proteinExistence type="predicted"/>
<dbReference type="Proteomes" id="UP000199169">
    <property type="component" value="Unassembled WGS sequence"/>
</dbReference>
<accession>A0A1A8XU11</accession>
<feature type="chain" id="PRO_5008381727" evidence="2">
    <location>
        <begin position="26"/>
        <end position="372"/>
    </location>
</feature>
<dbReference type="InterPro" id="IPR036514">
    <property type="entry name" value="SGNH_hydro_sf"/>
</dbReference>
<dbReference type="NCBIfam" id="TIGR02595">
    <property type="entry name" value="PEP_CTERM"/>
    <property type="match status" value="1"/>
</dbReference>
<dbReference type="EMBL" id="FLQX01000120">
    <property type="protein sequence ID" value="SBT07413.1"/>
    <property type="molecule type" value="Genomic_DNA"/>
</dbReference>
<name>A0A1A8XU11_9PROT</name>
<evidence type="ECO:0000256" key="2">
    <source>
        <dbReference type="SAM" id="SignalP"/>
    </source>
</evidence>
<feature type="signal peptide" evidence="2">
    <location>
        <begin position="1"/>
        <end position="25"/>
    </location>
</feature>
<dbReference type="GO" id="GO:0016788">
    <property type="term" value="F:hydrolase activity, acting on ester bonds"/>
    <property type="evidence" value="ECO:0007669"/>
    <property type="project" value="InterPro"/>
</dbReference>
<evidence type="ECO:0000259" key="3">
    <source>
        <dbReference type="Pfam" id="PF07589"/>
    </source>
</evidence>
<keyword evidence="1" id="KW-0378">Hydrolase</keyword>
<dbReference type="Pfam" id="PF00657">
    <property type="entry name" value="Lipase_GDSL"/>
    <property type="match status" value="1"/>
</dbReference>
<dbReference type="InterPro" id="IPR013424">
    <property type="entry name" value="Ice-binding_C"/>
</dbReference>
<dbReference type="InterPro" id="IPR051058">
    <property type="entry name" value="GDSL_Est/Lipase"/>
</dbReference>
<evidence type="ECO:0000256" key="1">
    <source>
        <dbReference type="ARBA" id="ARBA00022801"/>
    </source>
</evidence>
<sequence>MTLRRTPLSWPLAIIAVAAATSAEASYSNLFLFGDSLSDSGNNAAVFDYVIGPAVPPPDGPLPPGTLRTPVPTPDNSFIPAYPYAYPSPALPLSGRYSNGKVWAETFAPAFGLSAVASELGGTNFAFGGARVGITPPSGFPPSLSAQLGGFLAKTGGVAPASALYVIEGGGNDARDIIEAAAKAPADAAAIIEAGAIAYAAAVDAMVEQLEAAGARDIVVWNTPNAGTGPAIIAAGAKNLGTLVAQTMNAFLLAALADDIFDGVKIFDAYGVSTSISNDPGAYGLVDAANACSAAANIAACAASGYQYFFWDGIHPTAAGHRLLANAMISLVPEPATVVLLALGLFGVATTRRRQTPFHAVAPSRTAYSLTN</sequence>
<keyword evidence="2" id="KW-0732">Signal</keyword>
<evidence type="ECO:0000313" key="5">
    <source>
        <dbReference type="Proteomes" id="UP000199169"/>
    </source>
</evidence>
<dbReference type="RefSeq" id="WP_186407683.1">
    <property type="nucleotide sequence ID" value="NZ_FLQX01000120.1"/>
</dbReference>
<dbReference type="Pfam" id="PF07589">
    <property type="entry name" value="PEP-CTERM"/>
    <property type="match status" value="1"/>
</dbReference>
<protein>
    <submittedName>
        <fullName evidence="4">Putative lipolytic enzyme</fullName>
    </submittedName>
</protein>
<keyword evidence="5" id="KW-1185">Reference proteome</keyword>
<dbReference type="STRING" id="1860102.ACCAA_430022"/>
<feature type="domain" description="Ice-binding protein C-terminal" evidence="3">
    <location>
        <begin position="332"/>
        <end position="354"/>
    </location>
</feature>
<organism evidence="4 5">
    <name type="scientific">Candidatus Accumulibacter aalborgensis</name>
    <dbReference type="NCBI Taxonomy" id="1860102"/>
    <lineage>
        <taxon>Bacteria</taxon>
        <taxon>Pseudomonadati</taxon>
        <taxon>Pseudomonadota</taxon>
        <taxon>Betaproteobacteria</taxon>
        <taxon>Candidatus Accumulibacter</taxon>
    </lineage>
</organism>
<gene>
    <name evidence="4" type="ORF">ACCAA_430022</name>
</gene>
<dbReference type="PANTHER" id="PTHR45648">
    <property type="entry name" value="GDSL LIPASE/ACYLHYDROLASE FAMILY PROTEIN (AFU_ORTHOLOGUE AFUA_4G14700)"/>
    <property type="match status" value="1"/>
</dbReference>
<reference evidence="4 5" key="1">
    <citation type="submission" date="2016-06" db="EMBL/GenBank/DDBJ databases">
        <authorList>
            <person name="Kjaerup R.B."/>
            <person name="Dalgaard T.S."/>
            <person name="Juul-Madsen H.R."/>
        </authorList>
    </citation>
    <scope>NUCLEOTIDE SEQUENCE [LARGE SCALE GENOMIC DNA]</scope>
    <source>
        <strain evidence="4">3</strain>
    </source>
</reference>